<gene>
    <name evidence="1" type="ORF">BOTBODRAFT_113772</name>
</gene>
<dbReference type="OrthoDB" id="3257409at2759"/>
<dbReference type="EMBL" id="KL198054">
    <property type="protein sequence ID" value="KDQ11949.1"/>
    <property type="molecule type" value="Genomic_DNA"/>
</dbReference>
<evidence type="ECO:0000313" key="1">
    <source>
        <dbReference type="EMBL" id="KDQ11949.1"/>
    </source>
</evidence>
<dbReference type="InParanoid" id="A0A067M8S0"/>
<dbReference type="STRING" id="930990.A0A067M8S0"/>
<dbReference type="Proteomes" id="UP000027195">
    <property type="component" value="Unassembled WGS sequence"/>
</dbReference>
<reference evidence="2" key="1">
    <citation type="journal article" date="2014" name="Proc. Natl. Acad. Sci. U.S.A.">
        <title>Extensive sampling of basidiomycete genomes demonstrates inadequacy of the white-rot/brown-rot paradigm for wood decay fungi.</title>
        <authorList>
            <person name="Riley R."/>
            <person name="Salamov A.A."/>
            <person name="Brown D.W."/>
            <person name="Nagy L.G."/>
            <person name="Floudas D."/>
            <person name="Held B.W."/>
            <person name="Levasseur A."/>
            <person name="Lombard V."/>
            <person name="Morin E."/>
            <person name="Otillar R."/>
            <person name="Lindquist E.A."/>
            <person name="Sun H."/>
            <person name="LaButti K.M."/>
            <person name="Schmutz J."/>
            <person name="Jabbour D."/>
            <person name="Luo H."/>
            <person name="Baker S.E."/>
            <person name="Pisabarro A.G."/>
            <person name="Walton J.D."/>
            <person name="Blanchette R.A."/>
            <person name="Henrissat B."/>
            <person name="Martin F."/>
            <person name="Cullen D."/>
            <person name="Hibbett D.S."/>
            <person name="Grigoriev I.V."/>
        </authorList>
    </citation>
    <scope>NUCLEOTIDE SEQUENCE [LARGE SCALE GENOMIC DNA]</scope>
    <source>
        <strain evidence="2">FD-172 SS1</strain>
    </source>
</reference>
<protein>
    <submittedName>
        <fullName evidence="1">Uncharacterized protein</fullName>
    </submittedName>
</protein>
<dbReference type="HOGENOM" id="CLU_007337_2_0_1"/>
<name>A0A067M8S0_BOTB1</name>
<sequence>MAGEAGCLTEDELETIRAFNLKTDTCMPASTFEKLPHAFPKLSTLPSLYRMQSQIAQLSGLKPVLYDCCINSCCCFAGPFEKLESCPFPKCSEARFTPAGKPRKQFSYLPIIPQLMQLYASEDKAGLNDYHAKFEHKEGQVNDVFDGDHYQDLLLQLVVMAGETLGHCFFSDNRDLALGLSVDGFCPFKKRKLTC</sequence>
<evidence type="ECO:0000313" key="2">
    <source>
        <dbReference type="Proteomes" id="UP000027195"/>
    </source>
</evidence>
<proteinExistence type="predicted"/>
<accession>A0A067M8S0</accession>
<keyword evidence="2" id="KW-1185">Reference proteome</keyword>
<organism evidence="1 2">
    <name type="scientific">Botryobasidium botryosum (strain FD-172 SS1)</name>
    <dbReference type="NCBI Taxonomy" id="930990"/>
    <lineage>
        <taxon>Eukaryota</taxon>
        <taxon>Fungi</taxon>
        <taxon>Dikarya</taxon>
        <taxon>Basidiomycota</taxon>
        <taxon>Agaricomycotina</taxon>
        <taxon>Agaricomycetes</taxon>
        <taxon>Cantharellales</taxon>
        <taxon>Botryobasidiaceae</taxon>
        <taxon>Botryobasidium</taxon>
    </lineage>
</organism>
<dbReference type="AlphaFoldDB" id="A0A067M8S0"/>
<feature type="non-terminal residue" evidence="1">
    <location>
        <position position="195"/>
    </location>
</feature>